<name>A0ABP8YNW5_9ACTN</name>
<keyword evidence="2" id="KW-1185">Reference proteome</keyword>
<proteinExistence type="predicted"/>
<evidence type="ECO:0000313" key="2">
    <source>
        <dbReference type="Proteomes" id="UP001499882"/>
    </source>
</evidence>
<dbReference type="RefSeq" id="WP_345526334.1">
    <property type="nucleotide sequence ID" value="NZ_BAABKN010000011.1"/>
</dbReference>
<gene>
    <name evidence="1" type="ORF">GCM10023350_17060</name>
</gene>
<reference evidence="2" key="1">
    <citation type="journal article" date="2019" name="Int. J. Syst. Evol. Microbiol.">
        <title>The Global Catalogue of Microorganisms (GCM) 10K type strain sequencing project: providing services to taxonomists for standard genome sequencing and annotation.</title>
        <authorList>
            <consortium name="The Broad Institute Genomics Platform"/>
            <consortium name="The Broad Institute Genome Sequencing Center for Infectious Disease"/>
            <person name="Wu L."/>
            <person name="Ma J."/>
        </authorList>
    </citation>
    <scope>NUCLEOTIDE SEQUENCE [LARGE SCALE GENOMIC DNA]</scope>
    <source>
        <strain evidence="2">JCM 18532</strain>
    </source>
</reference>
<comment type="caution">
    <text evidence="1">The sequence shown here is derived from an EMBL/GenBank/DDBJ whole genome shotgun (WGS) entry which is preliminary data.</text>
</comment>
<evidence type="ECO:0000313" key="1">
    <source>
        <dbReference type="EMBL" id="GAA4734055.1"/>
    </source>
</evidence>
<organism evidence="1 2">
    <name type="scientific">Nocardioides endophyticus</name>
    <dbReference type="NCBI Taxonomy" id="1353775"/>
    <lineage>
        <taxon>Bacteria</taxon>
        <taxon>Bacillati</taxon>
        <taxon>Actinomycetota</taxon>
        <taxon>Actinomycetes</taxon>
        <taxon>Propionibacteriales</taxon>
        <taxon>Nocardioidaceae</taxon>
        <taxon>Nocardioides</taxon>
    </lineage>
</organism>
<accession>A0ABP8YNW5</accession>
<protein>
    <submittedName>
        <fullName evidence="1">Uncharacterized protein</fullName>
    </submittedName>
</protein>
<sequence>MTTPVDTEAWVAGWLDDFRLCLHGAHGAAWRARAEQELRSASTVATSDRQRASSWARTRIEVLGESAA</sequence>
<dbReference type="EMBL" id="BAABKN010000011">
    <property type="protein sequence ID" value="GAA4734055.1"/>
    <property type="molecule type" value="Genomic_DNA"/>
</dbReference>
<dbReference type="Proteomes" id="UP001499882">
    <property type="component" value="Unassembled WGS sequence"/>
</dbReference>